<keyword evidence="2" id="KW-1185">Reference proteome</keyword>
<name>A0A914CC38_9BILA</name>
<dbReference type="PANTHER" id="PTHR12243:SF69">
    <property type="entry name" value="SI:CH73-59F11.3"/>
    <property type="match status" value="1"/>
</dbReference>
<organism evidence="2 3">
    <name type="scientific">Acrobeloides nanus</name>
    <dbReference type="NCBI Taxonomy" id="290746"/>
    <lineage>
        <taxon>Eukaryota</taxon>
        <taxon>Metazoa</taxon>
        <taxon>Ecdysozoa</taxon>
        <taxon>Nematoda</taxon>
        <taxon>Chromadorea</taxon>
        <taxon>Rhabditida</taxon>
        <taxon>Tylenchina</taxon>
        <taxon>Cephalobomorpha</taxon>
        <taxon>Cephaloboidea</taxon>
        <taxon>Cephalobidae</taxon>
        <taxon>Acrobeloides</taxon>
    </lineage>
</organism>
<dbReference type="GO" id="GO:0005634">
    <property type="term" value="C:nucleus"/>
    <property type="evidence" value="ECO:0007669"/>
    <property type="project" value="TreeGrafter"/>
</dbReference>
<dbReference type="Proteomes" id="UP000887540">
    <property type="component" value="Unplaced"/>
</dbReference>
<dbReference type="PROSITE" id="PS51029">
    <property type="entry name" value="MADF"/>
    <property type="match status" value="1"/>
</dbReference>
<proteinExistence type="predicted"/>
<evidence type="ECO:0000313" key="2">
    <source>
        <dbReference type="Proteomes" id="UP000887540"/>
    </source>
</evidence>
<dbReference type="Pfam" id="PF10545">
    <property type="entry name" value="MADF_DNA_bdg"/>
    <property type="match status" value="1"/>
</dbReference>
<protein>
    <submittedName>
        <fullName evidence="3">MADF domain-containing protein</fullName>
    </submittedName>
</protein>
<dbReference type="GO" id="GO:0005667">
    <property type="term" value="C:transcription regulator complex"/>
    <property type="evidence" value="ECO:0007669"/>
    <property type="project" value="TreeGrafter"/>
</dbReference>
<evidence type="ECO:0000259" key="1">
    <source>
        <dbReference type="PROSITE" id="PS51029"/>
    </source>
</evidence>
<dbReference type="InterPro" id="IPR039353">
    <property type="entry name" value="TF_Adf1"/>
</dbReference>
<dbReference type="InterPro" id="IPR006578">
    <property type="entry name" value="MADF-dom"/>
</dbReference>
<dbReference type="GO" id="GO:0006357">
    <property type="term" value="P:regulation of transcription by RNA polymerase II"/>
    <property type="evidence" value="ECO:0007669"/>
    <property type="project" value="TreeGrafter"/>
</dbReference>
<reference evidence="3" key="1">
    <citation type="submission" date="2022-11" db="UniProtKB">
        <authorList>
            <consortium name="WormBaseParasite"/>
        </authorList>
    </citation>
    <scope>IDENTIFICATION</scope>
</reference>
<dbReference type="AlphaFoldDB" id="A0A914CC38"/>
<dbReference type="PANTHER" id="PTHR12243">
    <property type="entry name" value="MADF DOMAIN TRANSCRIPTION FACTOR"/>
    <property type="match status" value="1"/>
</dbReference>
<sequence length="278" mass="32382">MATHSQIAATRGTPEYSIIAEPYQWTIKEKLRLIEEIKPRRELWDVTNPGYHSFDTKREKWYEVTSILSNEYRQFTVDEVKNQWKSLRDNHNKQRKKVARMANTAHGQDVTMLWPLWKPMEFLISGNTANMQADRLNNVHVKVQVVEDGSLLQEEEVDLEDGNHLQIAGHETIQSSSPGIIVHDINSINQRKRKVTIEDARSFEHQNLEYEILERLKTLRQRDEHDALGELVAATHRNMKAVSTIHAQRLKSGILKLISEIEDELTQVEVYETEELPQ</sequence>
<feature type="domain" description="MADF" evidence="1">
    <location>
        <begin position="32"/>
        <end position="128"/>
    </location>
</feature>
<accession>A0A914CC38</accession>
<dbReference type="WBParaSite" id="ACRNAN_Path_832.g3182.t1">
    <property type="protein sequence ID" value="ACRNAN_Path_832.g3182.t1"/>
    <property type="gene ID" value="ACRNAN_Path_832.g3182"/>
</dbReference>
<dbReference type="SMART" id="SM00595">
    <property type="entry name" value="MADF"/>
    <property type="match status" value="1"/>
</dbReference>
<evidence type="ECO:0000313" key="3">
    <source>
        <dbReference type="WBParaSite" id="ACRNAN_Path_832.g3182.t1"/>
    </source>
</evidence>